<dbReference type="InterPro" id="IPR052574">
    <property type="entry name" value="CDIRP"/>
</dbReference>
<reference evidence="3 4" key="1">
    <citation type="journal article" date="2010" name="Stand. Genomic Sci.">
        <title>Complete genome sequence of Arcobacter nitrofigilis type strain (CI).</title>
        <authorList>
            <person name="Pati A."/>
            <person name="Gronow S."/>
            <person name="Lapidus A."/>
            <person name="Copeland A."/>
            <person name="Glavina Del Rio T."/>
            <person name="Nolan M."/>
            <person name="Lucas S."/>
            <person name="Tice H."/>
            <person name="Cheng J.F."/>
            <person name="Han C."/>
            <person name="Chertkov O."/>
            <person name="Bruce D."/>
            <person name="Tapia R."/>
            <person name="Goodwin L."/>
            <person name="Pitluck S."/>
            <person name="Liolios K."/>
            <person name="Ivanova N."/>
            <person name="Mavromatis K."/>
            <person name="Chen A."/>
            <person name="Palaniappan K."/>
            <person name="Land M."/>
            <person name="Hauser L."/>
            <person name="Chang Y.J."/>
            <person name="Jeffries C.D."/>
            <person name="Detter J.C."/>
            <person name="Rohde M."/>
            <person name="Goker M."/>
            <person name="Bristow J."/>
            <person name="Eisen J.A."/>
            <person name="Markowitz V."/>
            <person name="Hugenholtz P."/>
            <person name="Klenk H.P."/>
            <person name="Kyrpides N.C."/>
        </authorList>
    </citation>
    <scope>NUCLEOTIDE SEQUENCE [LARGE SCALE GENOMIC DNA]</scope>
    <source>
        <strain evidence="4">ATCC 33309 / DSM 7299 / CCUG 15893 / LMG 7604 / NCTC 12251 / CI</strain>
    </source>
</reference>
<accession>D5UZN4</accession>
<dbReference type="GO" id="GO:0035591">
    <property type="term" value="F:signaling adaptor activity"/>
    <property type="evidence" value="ECO:0007669"/>
    <property type="project" value="TreeGrafter"/>
</dbReference>
<gene>
    <name evidence="3" type="ordered locus">Arnit_1599</name>
</gene>
<dbReference type="EMBL" id="CP001999">
    <property type="protein sequence ID" value="ADG93253.1"/>
    <property type="molecule type" value="Genomic_DNA"/>
</dbReference>
<sequence length="498" mass="56751">MKNSSDVEKWLERHSIGNYFISKDLKVTVHGNVNLNGKIKESKLPIKFDVVDGYFDISHNTLISLEGCPEKVTGDFNCSYNSIDSLYGSPIAVADFNCSFNKLTTLSYCPKEILGYIDCSNNEITTIKGSPRTVRGYFNCSENKIHTLKGGPKYVTLYFDCSHNVLRELKGGPITVGEDYMCNGNEIQDLDGISDEIGWDLITDVRLNHLVHSFDEITTTWRYKGKDVVEHVYKPIVSLQNKEDIARWLHKHDIKDYRISDDNSVTVNGRVKLNDRLANLSRLPLKFNEINGDFDISDNELTSLEGCPSVIKGDFLAFKNEIYSLKGGPKEVHGNYVILKNNITNLKYAPTIVKDDFICSHNPIDSLEGLNLVQGSIFTNVSLPDLKSQKFVYNKVTTYKYSGDLVCEYLDRIYVTLTDEEKIFENTRKKLHNGITRLINTNGLKKEMVTDTLLKNLTKYNLNDLREKVLCIRNPSDTEKERELTEKELLKLAFDQEL</sequence>
<dbReference type="Proteomes" id="UP000000939">
    <property type="component" value="Chromosome"/>
</dbReference>
<evidence type="ECO:0000256" key="1">
    <source>
        <dbReference type="ARBA" id="ARBA00022614"/>
    </source>
</evidence>
<proteinExistence type="predicted"/>
<keyword evidence="2" id="KW-0677">Repeat</keyword>
<dbReference type="Gene3D" id="3.80.10.10">
    <property type="entry name" value="Ribonuclease Inhibitor"/>
    <property type="match status" value="1"/>
</dbReference>
<protein>
    <submittedName>
        <fullName evidence="3">Uncharacterized protein</fullName>
    </submittedName>
</protein>
<dbReference type="HOGENOM" id="CLU_548193_0_0_7"/>
<keyword evidence="4" id="KW-1185">Reference proteome</keyword>
<dbReference type="PANTHER" id="PTHR47566:SF1">
    <property type="entry name" value="PROTEIN NUD1"/>
    <property type="match status" value="1"/>
</dbReference>
<evidence type="ECO:0000256" key="2">
    <source>
        <dbReference type="ARBA" id="ARBA00022737"/>
    </source>
</evidence>
<dbReference type="AlphaFoldDB" id="D5UZN4"/>
<dbReference type="STRING" id="572480.Arnit_1599"/>
<evidence type="ECO:0000313" key="4">
    <source>
        <dbReference type="Proteomes" id="UP000000939"/>
    </source>
</evidence>
<dbReference type="PANTHER" id="PTHR47566">
    <property type="match status" value="1"/>
</dbReference>
<evidence type="ECO:0000313" key="3">
    <source>
        <dbReference type="EMBL" id="ADG93253.1"/>
    </source>
</evidence>
<dbReference type="RefSeq" id="WP_013135398.1">
    <property type="nucleotide sequence ID" value="NC_014166.1"/>
</dbReference>
<organism evidence="3 4">
    <name type="scientific">Arcobacter nitrofigilis (strain ATCC 33309 / DSM 7299 / CCUG 15893 / LMG 7604 / NCTC 12251 / CI)</name>
    <name type="common">Campylobacter nitrofigilis</name>
    <dbReference type="NCBI Taxonomy" id="572480"/>
    <lineage>
        <taxon>Bacteria</taxon>
        <taxon>Pseudomonadati</taxon>
        <taxon>Campylobacterota</taxon>
        <taxon>Epsilonproteobacteria</taxon>
        <taxon>Campylobacterales</taxon>
        <taxon>Arcobacteraceae</taxon>
        <taxon>Arcobacter</taxon>
    </lineage>
</organism>
<dbReference type="OrthoDB" id="5344916at2"/>
<name>D5UZN4_ARCNC</name>
<keyword evidence="1" id="KW-0433">Leucine-rich repeat</keyword>
<dbReference type="eggNOG" id="COG4886">
    <property type="taxonomic scope" value="Bacteria"/>
</dbReference>
<dbReference type="KEGG" id="ant:Arnit_1599"/>
<dbReference type="InterPro" id="IPR032675">
    <property type="entry name" value="LRR_dom_sf"/>
</dbReference>